<keyword evidence="1" id="KW-1133">Transmembrane helix</keyword>
<gene>
    <name evidence="2" type="ORF">SPIRO4BDMA_30025</name>
</gene>
<evidence type="ECO:0000313" key="2">
    <source>
        <dbReference type="EMBL" id="SLM17388.1"/>
    </source>
</evidence>
<proteinExistence type="predicted"/>
<name>A0A3P3XMA4_9SPIR</name>
<keyword evidence="1" id="KW-0472">Membrane</keyword>
<sequence length="248" mass="26293">MSARNALTKMALSELVRSRSYRVAFAVIALFLVGILHFIGVRLLLNPLVERETLDRGLLLAAASGLVYCTVLICAGLFLNISSTQPLVRAKASGSIESLLAAPVDARDLWRALSISSILPGIVAGWAGGLVSAIVYELLYLAPRGMTLASPWIILNSFILLPAMYAAIAFLVHAIGLQGRATSGAVIAQIFFPVYTSLVMNLGGRDILAVPRADLAAAQLGLSLIAVGAIALSRRGLTKERIVLSCRQ</sequence>
<evidence type="ECO:0008006" key="3">
    <source>
        <dbReference type="Google" id="ProtNLM"/>
    </source>
</evidence>
<dbReference type="AlphaFoldDB" id="A0A3P3XMA4"/>
<feature type="transmembrane region" description="Helical" evidence="1">
    <location>
        <begin position="152"/>
        <end position="172"/>
    </location>
</feature>
<evidence type="ECO:0000256" key="1">
    <source>
        <dbReference type="SAM" id="Phobius"/>
    </source>
</evidence>
<organism evidence="2">
    <name type="scientific">uncultured spirochete</name>
    <dbReference type="NCBI Taxonomy" id="156406"/>
    <lineage>
        <taxon>Bacteria</taxon>
        <taxon>Pseudomonadati</taxon>
        <taxon>Spirochaetota</taxon>
        <taxon>Spirochaetia</taxon>
        <taxon>Spirochaetales</taxon>
        <taxon>environmental samples</taxon>
    </lineage>
</organism>
<dbReference type="EMBL" id="FWDO01000003">
    <property type="protein sequence ID" value="SLM17388.1"/>
    <property type="molecule type" value="Genomic_DNA"/>
</dbReference>
<protein>
    <recommendedName>
        <fullName evidence="3">ABC transporter permease</fullName>
    </recommendedName>
</protein>
<feature type="transmembrane region" description="Helical" evidence="1">
    <location>
        <begin position="215"/>
        <end position="232"/>
    </location>
</feature>
<feature type="transmembrane region" description="Helical" evidence="1">
    <location>
        <begin position="57"/>
        <end position="81"/>
    </location>
</feature>
<feature type="transmembrane region" description="Helical" evidence="1">
    <location>
        <begin position="21"/>
        <end position="45"/>
    </location>
</feature>
<feature type="transmembrane region" description="Helical" evidence="1">
    <location>
        <begin position="184"/>
        <end position="203"/>
    </location>
</feature>
<reference evidence="2" key="1">
    <citation type="submission" date="2017-02" db="EMBL/GenBank/DDBJ databases">
        <authorList>
            <person name="Regsiter A."/>
            <person name="William W."/>
        </authorList>
    </citation>
    <scope>NUCLEOTIDE SEQUENCE</scope>
    <source>
        <strain evidence="2">BdmA 4</strain>
    </source>
</reference>
<accession>A0A3P3XMA4</accession>
<feature type="transmembrane region" description="Helical" evidence="1">
    <location>
        <begin position="117"/>
        <end position="140"/>
    </location>
</feature>
<keyword evidence="1" id="KW-0812">Transmembrane</keyword>